<dbReference type="Pfam" id="PF13690">
    <property type="entry name" value="CheX"/>
    <property type="match status" value="1"/>
</dbReference>
<organism evidence="3 4">
    <name type="scientific">Azoarcus taiwanensis</name>
    <dbReference type="NCBI Taxonomy" id="666964"/>
    <lineage>
        <taxon>Bacteria</taxon>
        <taxon>Pseudomonadati</taxon>
        <taxon>Pseudomonadota</taxon>
        <taxon>Betaproteobacteria</taxon>
        <taxon>Rhodocyclales</taxon>
        <taxon>Zoogloeaceae</taxon>
        <taxon>Azoarcus</taxon>
    </lineage>
</organism>
<sequence>MTQIDRIMSSIACRTREYLGAEFGVTITAANAHCSESDQLTLPRMTTVIALGGNINMLVAFGFDERLIDLIFDKMTEGFEVGEDEVAMYREAATGEAVNTILGHCTSDLADDAGGVITMTPPVILEGVKTIRRMKDASFYTQNLDSMFGQVTVNLVGPRMIFDNHLDYATQENHEHR</sequence>
<protein>
    <submittedName>
        <fullName evidence="3">Chemotaxis protein CheX</fullName>
    </submittedName>
</protein>
<dbReference type="RefSeq" id="WP_168988088.1">
    <property type="nucleotide sequence ID" value="NZ_CAWPHM010000278.1"/>
</dbReference>
<dbReference type="SUPFAM" id="SSF103039">
    <property type="entry name" value="CheC-like"/>
    <property type="match status" value="1"/>
</dbReference>
<keyword evidence="1" id="KW-0145">Chemotaxis</keyword>
<evidence type="ECO:0000259" key="2">
    <source>
        <dbReference type="Pfam" id="PF13690"/>
    </source>
</evidence>
<dbReference type="Gene3D" id="3.40.1550.10">
    <property type="entry name" value="CheC-like"/>
    <property type="match status" value="1"/>
</dbReference>
<proteinExistence type="predicted"/>
<feature type="domain" description="Chemotaxis phosphatase CheX-like" evidence="2">
    <location>
        <begin position="46"/>
        <end position="141"/>
    </location>
</feature>
<comment type="caution">
    <text evidence="3">The sequence shown here is derived from an EMBL/GenBank/DDBJ whole genome shotgun (WGS) entry which is preliminary data.</text>
</comment>
<dbReference type="EMBL" id="WTVM01000052">
    <property type="protein sequence ID" value="NMG03335.1"/>
    <property type="molecule type" value="Genomic_DNA"/>
</dbReference>
<dbReference type="InterPro" id="IPR028051">
    <property type="entry name" value="CheX-like_dom"/>
</dbReference>
<dbReference type="InterPro" id="IPR028976">
    <property type="entry name" value="CheC-like_sf"/>
</dbReference>
<dbReference type="AlphaFoldDB" id="A0A972F876"/>
<accession>A0A972F876</accession>
<reference evidence="3" key="1">
    <citation type="submission" date="2019-12" db="EMBL/GenBank/DDBJ databases">
        <title>Comparative genomics gives insights into the taxonomy of the Azoarcus-Aromatoleum group and reveals separate origins of nif in the plant-associated Azoarcus and non-plant-associated Aromatoleum sub-groups.</title>
        <authorList>
            <person name="Lafos M."/>
            <person name="Maluk M."/>
            <person name="Batista M."/>
            <person name="Junghare M."/>
            <person name="Carmona M."/>
            <person name="Faoro H."/>
            <person name="Cruz L.M."/>
            <person name="Battistoni F."/>
            <person name="De Souza E."/>
            <person name="Pedrosa F."/>
            <person name="Chen W.-M."/>
            <person name="Poole P.S."/>
            <person name="Dixon R.A."/>
            <person name="James E.K."/>
        </authorList>
    </citation>
    <scope>NUCLEOTIDE SEQUENCE</scope>
    <source>
        <strain evidence="3">NSC3</strain>
    </source>
</reference>
<evidence type="ECO:0000313" key="3">
    <source>
        <dbReference type="EMBL" id="NMG03335.1"/>
    </source>
</evidence>
<evidence type="ECO:0000313" key="4">
    <source>
        <dbReference type="Proteomes" id="UP000599523"/>
    </source>
</evidence>
<dbReference type="GO" id="GO:0006935">
    <property type="term" value="P:chemotaxis"/>
    <property type="evidence" value="ECO:0007669"/>
    <property type="project" value="UniProtKB-KW"/>
</dbReference>
<name>A0A972F876_9RHOO</name>
<keyword evidence="4" id="KW-1185">Reference proteome</keyword>
<evidence type="ECO:0000256" key="1">
    <source>
        <dbReference type="ARBA" id="ARBA00022500"/>
    </source>
</evidence>
<dbReference type="Proteomes" id="UP000599523">
    <property type="component" value="Unassembled WGS sequence"/>
</dbReference>
<gene>
    <name evidence="3" type="ORF">GPA21_10155</name>
</gene>